<gene>
    <name evidence="1" type="ORF">GM50_3715</name>
</gene>
<dbReference type="EMBL" id="JNSK01000007">
    <property type="protein sequence ID" value="KGA19947.1"/>
    <property type="molecule type" value="Genomic_DNA"/>
</dbReference>
<dbReference type="AlphaFoldDB" id="A0A094Q9C0"/>
<protein>
    <submittedName>
        <fullName evidence="1">Uncharacterized protein</fullName>
    </submittedName>
</protein>
<evidence type="ECO:0000313" key="1">
    <source>
        <dbReference type="EMBL" id="KGA19947.1"/>
    </source>
</evidence>
<reference evidence="1" key="1">
    <citation type="submission" date="2014-05" db="EMBL/GenBank/DDBJ databases">
        <title>Key roles for freshwater Actinobacteria revealed by deep metagenomic sequencing.</title>
        <authorList>
            <person name="Ghai R."/>
            <person name="Mizuno C.M."/>
            <person name="Picazo A."/>
            <person name="Camacho A."/>
            <person name="Rodriguez-Valera F."/>
        </authorList>
    </citation>
    <scope>NUCLEOTIDE SEQUENCE</scope>
</reference>
<name>A0A094Q9C0_9ZZZZ</name>
<dbReference type="Pfam" id="PF18986">
    <property type="entry name" value="DUF5719"/>
    <property type="match status" value="1"/>
</dbReference>
<dbReference type="InterPro" id="IPR043777">
    <property type="entry name" value="DUF5719"/>
</dbReference>
<proteinExistence type="predicted"/>
<comment type="caution">
    <text evidence="1">The sequence shown here is derived from an EMBL/GenBank/DDBJ whole genome shotgun (WGS) entry which is preliminary data.</text>
</comment>
<organism evidence="1">
    <name type="scientific">freshwater metagenome</name>
    <dbReference type="NCBI Taxonomy" id="449393"/>
    <lineage>
        <taxon>unclassified sequences</taxon>
        <taxon>metagenomes</taxon>
        <taxon>ecological metagenomes</taxon>
    </lineage>
</organism>
<sequence length="433" mass="45553">MKLRRGIILSVLLISTLLVTNLFDVSTNRNRFSNSFPSVVCPPNPPGITTVTSVDSKSTPYIRVGSKISDFAKVKTLRYSSVSDAIVLESNGTTPVSFQSRKGVWAGAVLCSAPATSQWLVGGTSDVTGKGKVYLVNSGLSTSVVDISTWSEKGEQGLKTISVKANSTSSVNLDSLAPGDSEIVLNVSARSGRISAFMIDERGAGLRKLGGDPVNSVSEASKKIVIAGIPQQLVAKKAPNHFLRLFVPGEADANITLELISNDGRFIPIGFSERRIASSKVVSIQFKPEVAAGAFAVVIKSDQPLVGAVRSRATSNGRSDFIWSTSSAPLKPMKIAIGGISPKLTFVGDSIAVDLAITNQSGKVSQKTLTARDLLTWQVPNRTIALEVKSAGAENYAGALVAANSGYAFFPIQSGTELTKAAIPSSNIQVLNP</sequence>
<accession>A0A094Q9C0</accession>